<protein>
    <submittedName>
        <fullName evidence="2">Aspartate/glutamate racemase family protein</fullName>
    </submittedName>
</protein>
<evidence type="ECO:0000313" key="2">
    <source>
        <dbReference type="EMBL" id="MDL2403353.1"/>
    </source>
</evidence>
<dbReference type="InterPro" id="IPR015942">
    <property type="entry name" value="Asp/Glu/hydantoin_racemase"/>
</dbReference>
<evidence type="ECO:0000256" key="1">
    <source>
        <dbReference type="ARBA" id="ARBA00038414"/>
    </source>
</evidence>
<dbReference type="Proteomes" id="UP001172645">
    <property type="component" value="Unassembled WGS sequence"/>
</dbReference>
<name>A0ABT7K5X6_9HYPH</name>
<reference evidence="2" key="1">
    <citation type="submission" date="2023-06" db="EMBL/GenBank/DDBJ databases">
        <title>Phylogenetic Diversity of Rhizobium strains.</title>
        <authorList>
            <person name="Moura F.T."/>
            <person name="Helene L.C.F."/>
            <person name="Hungria M."/>
        </authorList>
    </citation>
    <scope>NUCLEOTIDE SEQUENCE</scope>
    <source>
        <strain evidence="2">CCGE526</strain>
    </source>
</reference>
<accession>A0ABT7K5X6</accession>
<comment type="similarity">
    <text evidence="1">Belongs to the HyuE racemase family.</text>
</comment>
<evidence type="ECO:0000313" key="3">
    <source>
        <dbReference type="Proteomes" id="UP001172645"/>
    </source>
</evidence>
<dbReference type="EMBL" id="JARFYM010000045">
    <property type="protein sequence ID" value="MDL2403353.1"/>
    <property type="molecule type" value="Genomic_DNA"/>
</dbReference>
<organism evidence="2 3">
    <name type="scientific">Rhizobium mayense</name>
    <dbReference type="NCBI Taxonomy" id="1312184"/>
    <lineage>
        <taxon>Bacteria</taxon>
        <taxon>Pseudomonadati</taxon>
        <taxon>Pseudomonadota</taxon>
        <taxon>Alphaproteobacteria</taxon>
        <taxon>Hyphomicrobiales</taxon>
        <taxon>Rhizobiaceae</taxon>
        <taxon>Rhizobium/Agrobacterium group</taxon>
        <taxon>Rhizobium</taxon>
    </lineage>
</organism>
<keyword evidence="3" id="KW-1185">Reference proteome</keyword>
<dbReference type="Gene3D" id="3.40.50.12500">
    <property type="match status" value="1"/>
</dbReference>
<dbReference type="RefSeq" id="WP_285872786.1">
    <property type="nucleotide sequence ID" value="NZ_JARFYM010000045.1"/>
</dbReference>
<proteinExistence type="inferred from homology"/>
<comment type="caution">
    <text evidence="2">The sequence shown here is derived from an EMBL/GenBank/DDBJ whole genome shotgun (WGS) entry which is preliminary data.</text>
</comment>
<dbReference type="InterPro" id="IPR053714">
    <property type="entry name" value="Iso_Racemase_Enz_sf"/>
</dbReference>
<dbReference type="Pfam" id="PF01177">
    <property type="entry name" value="Asp_Glu_race"/>
    <property type="match status" value="1"/>
</dbReference>
<gene>
    <name evidence="2" type="ORF">PY649_31220</name>
</gene>
<sequence length="242" mass="25956">MTRILFLSPADIDLPEKVIPAGAADPDTEIIHRRVAYVSCPPIGAHDWTLADLAVIAAGQHAQADGFDAVCLADFGDYGANALRSLLDIPVVTAGRAALLHALTLGTRFSVVSTERDYVRIKKIVHEYALDAQCAGIHLLTPKTDMVALTADAEVLVLAGEARNAKFDRVNVSIIDPLPLAVKLAESLVGLGLTHSRRAYPAPQTRKATLIKAIGSCRTVSLGQPVCNVNYEDDAFRDDRPK</sequence>